<organism evidence="1 2">
    <name type="scientific">Trema orientale</name>
    <name type="common">Charcoal tree</name>
    <name type="synonym">Celtis orientalis</name>
    <dbReference type="NCBI Taxonomy" id="63057"/>
    <lineage>
        <taxon>Eukaryota</taxon>
        <taxon>Viridiplantae</taxon>
        <taxon>Streptophyta</taxon>
        <taxon>Embryophyta</taxon>
        <taxon>Tracheophyta</taxon>
        <taxon>Spermatophyta</taxon>
        <taxon>Magnoliopsida</taxon>
        <taxon>eudicotyledons</taxon>
        <taxon>Gunneridae</taxon>
        <taxon>Pentapetalae</taxon>
        <taxon>rosids</taxon>
        <taxon>fabids</taxon>
        <taxon>Rosales</taxon>
        <taxon>Cannabaceae</taxon>
        <taxon>Trema</taxon>
    </lineage>
</organism>
<accession>A0A2P5BB89</accession>
<reference evidence="2" key="1">
    <citation type="submission" date="2016-06" db="EMBL/GenBank/DDBJ databases">
        <title>Parallel loss of symbiosis genes in relatives of nitrogen-fixing non-legume Parasponia.</title>
        <authorList>
            <person name="Van Velzen R."/>
            <person name="Holmer R."/>
            <person name="Bu F."/>
            <person name="Rutten L."/>
            <person name="Van Zeijl A."/>
            <person name="Liu W."/>
            <person name="Santuari L."/>
            <person name="Cao Q."/>
            <person name="Sharma T."/>
            <person name="Shen D."/>
            <person name="Roswanjaya Y."/>
            <person name="Wardhani T."/>
            <person name="Kalhor M.S."/>
            <person name="Jansen J."/>
            <person name="Van den Hoogen J."/>
            <person name="Gungor B."/>
            <person name="Hartog M."/>
            <person name="Hontelez J."/>
            <person name="Verver J."/>
            <person name="Yang W.-C."/>
            <person name="Schijlen E."/>
            <person name="Repin R."/>
            <person name="Schilthuizen M."/>
            <person name="Schranz E."/>
            <person name="Heidstra R."/>
            <person name="Miyata K."/>
            <person name="Fedorova E."/>
            <person name="Kohlen W."/>
            <person name="Bisseling T."/>
            <person name="Smit S."/>
            <person name="Geurts R."/>
        </authorList>
    </citation>
    <scope>NUCLEOTIDE SEQUENCE [LARGE SCALE GENOMIC DNA]</scope>
    <source>
        <strain evidence="2">cv. RG33-2</strain>
    </source>
</reference>
<keyword evidence="2" id="KW-1185">Reference proteome</keyword>
<gene>
    <name evidence="1" type="ORF">TorRG33x02_327010</name>
</gene>
<protein>
    <submittedName>
        <fullName evidence="1">Uncharacterized protein</fullName>
    </submittedName>
</protein>
<evidence type="ECO:0000313" key="1">
    <source>
        <dbReference type="EMBL" id="PON46054.1"/>
    </source>
</evidence>
<proteinExistence type="predicted"/>
<dbReference type="Proteomes" id="UP000237000">
    <property type="component" value="Unassembled WGS sequence"/>
</dbReference>
<comment type="caution">
    <text evidence="1">The sequence shown here is derived from an EMBL/GenBank/DDBJ whole genome shotgun (WGS) entry which is preliminary data.</text>
</comment>
<dbReference type="EMBL" id="JXTC01000561">
    <property type="protein sequence ID" value="PON46054.1"/>
    <property type="molecule type" value="Genomic_DNA"/>
</dbReference>
<sequence>MDRTRKCLYMYIYLHYSANGEMIVWREFLASISALKETKCSIFITQRSRIAAINFSRKNRKKQGKLGNKAMLFHFLSNLIFQIQKRYKGSISFLAILFFLIS</sequence>
<dbReference type="InParanoid" id="A0A2P5BB89"/>
<evidence type="ECO:0000313" key="2">
    <source>
        <dbReference type="Proteomes" id="UP000237000"/>
    </source>
</evidence>
<dbReference type="AlphaFoldDB" id="A0A2P5BB89"/>
<name>A0A2P5BB89_TREOI</name>
<feature type="non-terminal residue" evidence="1">
    <location>
        <position position="102"/>
    </location>
</feature>